<sequence length="84" mass="9595">MISLICCNMNLFTLFESCSLDDKPPSGRPPEFCEVLLKKDSHQPSRELAARLYGIVCSWIHEVDYHLRKSTAERLRERGAPNSS</sequence>
<dbReference type="Proteomes" id="UP000024635">
    <property type="component" value="Unassembled WGS sequence"/>
</dbReference>
<dbReference type="AlphaFoldDB" id="A0A016SA26"/>
<comment type="caution">
    <text evidence="1">The sequence shown here is derived from an EMBL/GenBank/DDBJ whole genome shotgun (WGS) entry which is preliminary data.</text>
</comment>
<gene>
    <name evidence="1" type="primary">Acey_s0266.g686</name>
    <name evidence="1" type="ORF">Y032_0266g686</name>
</gene>
<dbReference type="EMBL" id="JARK01001602">
    <property type="protein sequence ID" value="EYB87207.1"/>
    <property type="molecule type" value="Genomic_DNA"/>
</dbReference>
<name>A0A016SA26_9BILA</name>
<organism evidence="1 2">
    <name type="scientific">Ancylostoma ceylanicum</name>
    <dbReference type="NCBI Taxonomy" id="53326"/>
    <lineage>
        <taxon>Eukaryota</taxon>
        <taxon>Metazoa</taxon>
        <taxon>Ecdysozoa</taxon>
        <taxon>Nematoda</taxon>
        <taxon>Chromadorea</taxon>
        <taxon>Rhabditida</taxon>
        <taxon>Rhabditina</taxon>
        <taxon>Rhabditomorpha</taxon>
        <taxon>Strongyloidea</taxon>
        <taxon>Ancylostomatidae</taxon>
        <taxon>Ancylostomatinae</taxon>
        <taxon>Ancylostoma</taxon>
    </lineage>
</organism>
<proteinExistence type="predicted"/>
<evidence type="ECO:0000313" key="2">
    <source>
        <dbReference type="Proteomes" id="UP000024635"/>
    </source>
</evidence>
<protein>
    <submittedName>
        <fullName evidence="1">Uncharacterized protein</fullName>
    </submittedName>
</protein>
<keyword evidence="2" id="KW-1185">Reference proteome</keyword>
<evidence type="ECO:0000313" key="1">
    <source>
        <dbReference type="EMBL" id="EYB87207.1"/>
    </source>
</evidence>
<reference evidence="2" key="1">
    <citation type="journal article" date="2015" name="Nat. Genet.">
        <title>The genome and transcriptome of the zoonotic hookworm Ancylostoma ceylanicum identify infection-specific gene families.</title>
        <authorList>
            <person name="Schwarz E.M."/>
            <person name="Hu Y."/>
            <person name="Antoshechkin I."/>
            <person name="Miller M.M."/>
            <person name="Sternberg P.W."/>
            <person name="Aroian R.V."/>
        </authorList>
    </citation>
    <scope>NUCLEOTIDE SEQUENCE</scope>
    <source>
        <strain evidence="2">HY135</strain>
    </source>
</reference>
<accession>A0A016SA26</accession>